<evidence type="ECO:0000259" key="1">
    <source>
        <dbReference type="Pfam" id="PF13649"/>
    </source>
</evidence>
<proteinExistence type="predicted"/>
<evidence type="ECO:0000313" key="3">
    <source>
        <dbReference type="Proteomes" id="UP001324634"/>
    </source>
</evidence>
<dbReference type="InterPro" id="IPR029063">
    <property type="entry name" value="SAM-dependent_MTases_sf"/>
</dbReference>
<accession>A0AAX4HRE6</accession>
<organism evidence="2 3">
    <name type="scientific">Peredibacter starrii</name>
    <dbReference type="NCBI Taxonomy" id="28202"/>
    <lineage>
        <taxon>Bacteria</taxon>
        <taxon>Pseudomonadati</taxon>
        <taxon>Bdellovibrionota</taxon>
        <taxon>Bacteriovoracia</taxon>
        <taxon>Bacteriovoracales</taxon>
        <taxon>Bacteriovoracaceae</taxon>
        <taxon>Peredibacter</taxon>
    </lineage>
</organism>
<keyword evidence="2" id="KW-0808">Transferase</keyword>
<keyword evidence="3" id="KW-1185">Reference proteome</keyword>
<dbReference type="SUPFAM" id="SSF53335">
    <property type="entry name" value="S-adenosyl-L-methionine-dependent methyltransferases"/>
    <property type="match status" value="1"/>
</dbReference>
<dbReference type="EMBL" id="CP139487">
    <property type="protein sequence ID" value="WPU65816.1"/>
    <property type="molecule type" value="Genomic_DNA"/>
</dbReference>
<dbReference type="Gene3D" id="3.40.50.150">
    <property type="entry name" value="Vaccinia Virus protein VP39"/>
    <property type="match status" value="1"/>
</dbReference>
<dbReference type="Proteomes" id="UP001324634">
    <property type="component" value="Chromosome"/>
</dbReference>
<dbReference type="KEGG" id="psti:SOO65_03555"/>
<feature type="domain" description="Methyltransferase" evidence="1">
    <location>
        <begin position="46"/>
        <end position="141"/>
    </location>
</feature>
<dbReference type="EC" id="2.1.-.-" evidence="2"/>
<dbReference type="GO" id="GO:0008168">
    <property type="term" value="F:methyltransferase activity"/>
    <property type="evidence" value="ECO:0007669"/>
    <property type="project" value="UniProtKB-KW"/>
</dbReference>
<dbReference type="AlphaFoldDB" id="A0AAX4HRE6"/>
<dbReference type="RefSeq" id="WP_321397035.1">
    <property type="nucleotide sequence ID" value="NZ_CP139487.1"/>
</dbReference>
<gene>
    <name evidence="2" type="ORF">SOO65_03555</name>
</gene>
<dbReference type="InterPro" id="IPR041698">
    <property type="entry name" value="Methyltransf_25"/>
</dbReference>
<dbReference type="Pfam" id="PF13649">
    <property type="entry name" value="Methyltransf_25"/>
    <property type="match status" value="1"/>
</dbReference>
<dbReference type="CDD" id="cd02440">
    <property type="entry name" value="AdoMet_MTases"/>
    <property type="match status" value="1"/>
</dbReference>
<name>A0AAX4HRE6_9BACT</name>
<protein>
    <submittedName>
        <fullName evidence="2">Class I SAM-dependent methyltransferase</fullName>
        <ecNumber evidence="2">2.1.-.-</ecNumber>
    </submittedName>
</protein>
<reference evidence="2 3" key="1">
    <citation type="submission" date="2023-11" db="EMBL/GenBank/DDBJ databases">
        <title>Peredibacter starrii A3.12.</title>
        <authorList>
            <person name="Mitchell R.J."/>
        </authorList>
    </citation>
    <scope>NUCLEOTIDE SEQUENCE [LARGE SCALE GENOMIC DNA]</scope>
    <source>
        <strain evidence="2 3">A3.12</strain>
    </source>
</reference>
<keyword evidence="2" id="KW-0489">Methyltransferase</keyword>
<sequence length="214" mass="25308">MTKFDKTYWDKNYSDPMSMDGIGNAKEHTIYLESFLLIEHVDISTIVDLGFGYGHLFREMLKAFKPYRAVGIEPSPFAFKKAKPDKLRPVPSTKLELFEEDLLTWTRTKRKDNKFDLGICTSVFQYLTDKELKEVIPVLAKRVKYLYLTVPTNVELGRQISELEFKDEYAIHRSREKYQKLLKPHFTFISSRVLESKHYFDEESTSFTDLLYRF</sequence>
<dbReference type="GO" id="GO:0032259">
    <property type="term" value="P:methylation"/>
    <property type="evidence" value="ECO:0007669"/>
    <property type="project" value="UniProtKB-KW"/>
</dbReference>
<evidence type="ECO:0000313" key="2">
    <source>
        <dbReference type="EMBL" id="WPU65816.1"/>
    </source>
</evidence>